<dbReference type="AlphaFoldDB" id="A0A0F9UTE5"/>
<dbReference type="EMBL" id="LAZR01000554">
    <property type="protein sequence ID" value="KKN64456.1"/>
    <property type="molecule type" value="Genomic_DNA"/>
</dbReference>
<gene>
    <name evidence="1" type="ORF">LCGC14_0491440</name>
</gene>
<proteinExistence type="predicted"/>
<comment type="caution">
    <text evidence="1">The sequence shown here is derived from an EMBL/GenBank/DDBJ whole genome shotgun (WGS) entry which is preliminary data.</text>
</comment>
<organism evidence="1">
    <name type="scientific">marine sediment metagenome</name>
    <dbReference type="NCBI Taxonomy" id="412755"/>
    <lineage>
        <taxon>unclassified sequences</taxon>
        <taxon>metagenomes</taxon>
        <taxon>ecological metagenomes</taxon>
    </lineage>
</organism>
<evidence type="ECO:0000313" key="1">
    <source>
        <dbReference type="EMBL" id="KKN64456.1"/>
    </source>
</evidence>
<sequence>MGELKVRYSGAWRTITNPEVKYSGVWRALKTIEVKLGGVWREIFSALSATLNGTSGHHTRTWIGFCYAGILLDPDGNEYAMYASDSTNGDDLIPHWLITGTINDFWVRLTFNSGDALVGTSMTPGVWYAMSSLRWAYLSTGGPQSKTCNITLNIATDSGGSNIIETKVYVLNCTSFNI</sequence>
<reference evidence="1" key="1">
    <citation type="journal article" date="2015" name="Nature">
        <title>Complex archaea that bridge the gap between prokaryotes and eukaryotes.</title>
        <authorList>
            <person name="Spang A."/>
            <person name="Saw J.H."/>
            <person name="Jorgensen S.L."/>
            <person name="Zaremba-Niedzwiedzka K."/>
            <person name="Martijn J."/>
            <person name="Lind A.E."/>
            <person name="van Eijk R."/>
            <person name="Schleper C."/>
            <person name="Guy L."/>
            <person name="Ettema T.J."/>
        </authorList>
    </citation>
    <scope>NUCLEOTIDE SEQUENCE</scope>
</reference>
<name>A0A0F9UTE5_9ZZZZ</name>
<protein>
    <submittedName>
        <fullName evidence="1">Uncharacterized protein</fullName>
    </submittedName>
</protein>
<accession>A0A0F9UTE5</accession>